<proteinExistence type="predicted"/>
<dbReference type="EMBL" id="CR382134">
    <property type="protein sequence ID" value="CAG85092.2"/>
    <property type="molecule type" value="Genomic_DNA"/>
</dbReference>
<dbReference type="KEGG" id="dha:DEHA2B03146g"/>
<dbReference type="eggNOG" id="KOG4690">
    <property type="taxonomic scope" value="Eukaryota"/>
</dbReference>
<gene>
    <name evidence="2" type="ordered locus">DEHA2B03146g</name>
</gene>
<feature type="domain" description="Oxidoreductase-like" evidence="1">
    <location>
        <begin position="108"/>
        <end position="152"/>
    </location>
</feature>
<dbReference type="OrthoDB" id="10064411at2759"/>
<evidence type="ECO:0000313" key="3">
    <source>
        <dbReference type="Proteomes" id="UP000000599"/>
    </source>
</evidence>
<accession>Q6BXG8</accession>
<evidence type="ECO:0000313" key="2">
    <source>
        <dbReference type="EMBL" id="CAG85092.2"/>
    </source>
</evidence>
<reference evidence="2 3" key="1">
    <citation type="journal article" date="2004" name="Nature">
        <title>Genome evolution in yeasts.</title>
        <authorList>
            <consortium name="Genolevures"/>
            <person name="Dujon B."/>
            <person name="Sherman D."/>
            <person name="Fischer G."/>
            <person name="Durrens P."/>
            <person name="Casaregola S."/>
            <person name="Lafontaine I."/>
            <person name="de Montigny J."/>
            <person name="Marck C."/>
            <person name="Neuveglise C."/>
            <person name="Talla E."/>
            <person name="Goffard N."/>
            <person name="Frangeul L."/>
            <person name="Aigle M."/>
            <person name="Anthouard V."/>
            <person name="Babour A."/>
            <person name="Barbe V."/>
            <person name="Barnay S."/>
            <person name="Blanchin S."/>
            <person name="Beckerich J.M."/>
            <person name="Beyne E."/>
            <person name="Bleykasten C."/>
            <person name="Boisrame A."/>
            <person name="Boyer J."/>
            <person name="Cattolico L."/>
            <person name="Confanioleri F."/>
            <person name="de Daruvar A."/>
            <person name="Despons L."/>
            <person name="Fabre E."/>
            <person name="Fairhead C."/>
            <person name="Ferry-Dumazet H."/>
            <person name="Groppi A."/>
            <person name="Hantraye F."/>
            <person name="Hennequin C."/>
            <person name="Jauniaux N."/>
            <person name="Joyet P."/>
            <person name="Kachouri R."/>
            <person name="Kerrest A."/>
            <person name="Koszul R."/>
            <person name="Lemaire M."/>
            <person name="Lesur I."/>
            <person name="Ma L."/>
            <person name="Muller H."/>
            <person name="Nicaud J.M."/>
            <person name="Nikolski M."/>
            <person name="Oztas S."/>
            <person name="Ozier-Kalogeropoulos O."/>
            <person name="Pellenz S."/>
            <person name="Potier S."/>
            <person name="Richard G.F."/>
            <person name="Straub M.L."/>
            <person name="Suleau A."/>
            <person name="Swennene D."/>
            <person name="Tekaia F."/>
            <person name="Wesolowski-Louvel M."/>
            <person name="Westhof E."/>
            <person name="Wirth B."/>
            <person name="Zeniou-Meyer M."/>
            <person name="Zivanovic I."/>
            <person name="Bolotin-Fukuhara M."/>
            <person name="Thierry A."/>
            <person name="Bouchier C."/>
            <person name="Caudron B."/>
            <person name="Scarpelli C."/>
            <person name="Gaillardin C."/>
            <person name="Weissenbach J."/>
            <person name="Wincker P."/>
            <person name="Souciet J.L."/>
        </authorList>
    </citation>
    <scope>NUCLEOTIDE SEQUENCE [LARGE SCALE GENOMIC DNA]</scope>
    <source>
        <strain evidence="3">ATCC 36239 / CBS 767 / BCRC 21394 / JCM 1990 / NBRC 0083 / IGC 2968</strain>
    </source>
</reference>
<dbReference type="PANTHER" id="PTHR21193">
    <property type="entry name" value="OXIDOREDUCTASE-LIKE DOMAIN-CONTAINING PROTEIN 1"/>
    <property type="match status" value="1"/>
</dbReference>
<keyword evidence="3" id="KW-1185">Reference proteome</keyword>
<dbReference type="InParanoid" id="Q6BXG8"/>
<protein>
    <submittedName>
        <fullName evidence="2">DEHA2B03146p</fullName>
    </submittedName>
</protein>
<dbReference type="InterPro" id="IPR019180">
    <property type="entry name" value="Oxidoreductase-like_N"/>
</dbReference>
<dbReference type="OMA" id="NEDVKEW"/>
<name>Q6BXG8_DEBHA</name>
<sequence length="234" mass="26158">MFSRVQIINTAIFSRAFSSNVPKSNKSFAFYDLVCRTPTHPREPIEALLMTNRDLKKLKKNTRTTFEGNYAIDVSKSPEERIAKVFGGRIKGESPQPSSRVSVGEPKVIAGVTVPDKPTEPDNCCMSGCINCVWELFNDDLKHWNDKRKEAASKLKQKGGRWPEDFHAPVKYLDRGNLPKSLANADVSEENEKPDSDVWGDVPVSIKVFVETEKKMKARRERRAAASSSSAPAS</sequence>
<dbReference type="FunCoup" id="Q6BXG8">
    <property type="interactions" value="61"/>
</dbReference>
<dbReference type="InterPro" id="IPR039251">
    <property type="entry name" value="OXLD1"/>
</dbReference>
<dbReference type="STRING" id="284592.Q6BXG8"/>
<dbReference type="GO" id="GO:0005739">
    <property type="term" value="C:mitochondrion"/>
    <property type="evidence" value="ECO:0007669"/>
    <property type="project" value="TreeGrafter"/>
</dbReference>
<organism evidence="2 3">
    <name type="scientific">Debaryomyces hansenii (strain ATCC 36239 / CBS 767 / BCRC 21394 / JCM 1990 / NBRC 0083 / IGC 2968)</name>
    <name type="common">Yeast</name>
    <name type="synonym">Torulaspora hansenii</name>
    <dbReference type="NCBI Taxonomy" id="284592"/>
    <lineage>
        <taxon>Eukaryota</taxon>
        <taxon>Fungi</taxon>
        <taxon>Dikarya</taxon>
        <taxon>Ascomycota</taxon>
        <taxon>Saccharomycotina</taxon>
        <taxon>Pichiomycetes</taxon>
        <taxon>Debaryomycetaceae</taxon>
        <taxon>Debaryomyces</taxon>
    </lineage>
</organism>
<dbReference type="RefSeq" id="XP_457101.2">
    <property type="nucleotide sequence ID" value="XM_457101.1"/>
</dbReference>
<dbReference type="Pfam" id="PF09791">
    <property type="entry name" value="Oxidored-like"/>
    <property type="match status" value="1"/>
</dbReference>
<dbReference type="GeneID" id="2913751"/>
<dbReference type="HOGENOM" id="CLU_062297_1_1_1"/>
<dbReference type="PANTHER" id="PTHR21193:SF3">
    <property type="entry name" value="OXIDOREDUCTASE-LIKE DOMAIN-CONTAINING PROTEIN 1"/>
    <property type="match status" value="1"/>
</dbReference>
<dbReference type="Proteomes" id="UP000000599">
    <property type="component" value="Chromosome B"/>
</dbReference>
<dbReference type="AlphaFoldDB" id="Q6BXG8"/>
<evidence type="ECO:0000259" key="1">
    <source>
        <dbReference type="Pfam" id="PF09791"/>
    </source>
</evidence>